<protein>
    <recommendedName>
        <fullName evidence="2">protein-glutamate O-methyltransferase</fullName>
        <ecNumber evidence="2">2.1.1.80</ecNumber>
    </recommendedName>
</protein>
<dbReference type="SMART" id="SM00138">
    <property type="entry name" value="MeTrc"/>
    <property type="match status" value="1"/>
</dbReference>
<dbReference type="PROSITE" id="PS50123">
    <property type="entry name" value="CHER"/>
    <property type="match status" value="1"/>
</dbReference>
<dbReference type="InterPro" id="IPR029063">
    <property type="entry name" value="SAM-dependent_MTases_sf"/>
</dbReference>
<reference evidence="9" key="1">
    <citation type="journal article" date="2019" name="Int. J. Syst. Evol. Microbiol.">
        <title>The Global Catalogue of Microorganisms (GCM) 10K type strain sequencing project: providing services to taxonomists for standard genome sequencing and annotation.</title>
        <authorList>
            <consortium name="The Broad Institute Genomics Platform"/>
            <consortium name="The Broad Institute Genome Sequencing Center for Infectious Disease"/>
            <person name="Wu L."/>
            <person name="Ma J."/>
        </authorList>
    </citation>
    <scope>NUCLEOTIDE SEQUENCE [LARGE SCALE GENOMIC DNA]</scope>
    <source>
        <strain evidence="9">CECT 7806</strain>
    </source>
</reference>
<feature type="region of interest" description="Disordered" evidence="6">
    <location>
        <begin position="299"/>
        <end position="386"/>
    </location>
</feature>
<dbReference type="Proteomes" id="UP001244297">
    <property type="component" value="Unassembled WGS sequence"/>
</dbReference>
<dbReference type="InterPro" id="IPR050903">
    <property type="entry name" value="Bact_Chemotaxis_MeTrfase"/>
</dbReference>
<evidence type="ECO:0000256" key="3">
    <source>
        <dbReference type="ARBA" id="ARBA00022603"/>
    </source>
</evidence>
<proteinExistence type="predicted"/>
<evidence type="ECO:0000256" key="6">
    <source>
        <dbReference type="SAM" id="MobiDB-lite"/>
    </source>
</evidence>
<keyword evidence="9" id="KW-1185">Reference proteome</keyword>
<accession>A0ABT8AVV4</accession>
<evidence type="ECO:0000313" key="8">
    <source>
        <dbReference type="EMBL" id="MDN3573464.1"/>
    </source>
</evidence>
<dbReference type="Gene3D" id="3.40.50.150">
    <property type="entry name" value="Vaccinia Virus protein VP39"/>
    <property type="match status" value="1"/>
</dbReference>
<feature type="compositionally biased region" description="Low complexity" evidence="6">
    <location>
        <begin position="347"/>
        <end position="370"/>
    </location>
</feature>
<sequence>MARPRSLRPDPGADPAYAPLKARIIARTGHHYYVDKDDLLIERLHRRFRASATPDCASYAALLSDGAAGEAEWARLEAEITVGETFFFRYAEQFEALRGTILPALIAARASERTLRIWSAGCSTGAEPYSLAILVREILGDALPDWRITILGTDISAEALATARAAEYGRWALRTMPPEDRLRYFTHLPPAPGIRREGGYALRPEFRALVRFERGNLLTVAEPVPPGGTADGGFDLILCRNVLIYFDTGTVAAVVRGLSRRLRGDGWLLLGHAEPSPAFANFLDAVSLPGTVAYRRLADAQPHRPDPSPATAAWAPGQAPSDREGGASGAVGDGTSAAVPALPRPAGPVDTAAPDTAAPDATAPGVSAPDPIAPDAPPEAGRAGEDEAGGLDRIRALADAGETAAAWRALRVALDRDPTDSVLRFYEGLLARTLGRDAEAERALRAALYLDRGFVMAHYHLGLLLIALGRPSEAARALDNAVALSQALAADGPVPESDGASAAEIAAGAAAARLGLGRDTRGRSS</sequence>
<dbReference type="RefSeq" id="WP_238293167.1">
    <property type="nucleotide sequence ID" value="NZ_BPQS01000064.1"/>
</dbReference>
<dbReference type="InterPro" id="IPR000780">
    <property type="entry name" value="CheR_MeTrfase"/>
</dbReference>
<keyword evidence="3" id="KW-0489">Methyltransferase</keyword>
<evidence type="ECO:0000256" key="1">
    <source>
        <dbReference type="ARBA" id="ARBA00001541"/>
    </source>
</evidence>
<dbReference type="SUPFAM" id="SSF47757">
    <property type="entry name" value="Chemotaxis receptor methyltransferase CheR, N-terminal domain"/>
    <property type="match status" value="1"/>
</dbReference>
<evidence type="ECO:0000259" key="7">
    <source>
        <dbReference type="PROSITE" id="PS50123"/>
    </source>
</evidence>
<feature type="domain" description="CheR-type methyltransferase" evidence="7">
    <location>
        <begin position="24"/>
        <end position="299"/>
    </location>
</feature>
<keyword evidence="4" id="KW-0808">Transferase</keyword>
<evidence type="ECO:0000256" key="4">
    <source>
        <dbReference type="ARBA" id="ARBA00022679"/>
    </source>
</evidence>
<dbReference type="SUPFAM" id="SSF48452">
    <property type="entry name" value="TPR-like"/>
    <property type="match status" value="1"/>
</dbReference>
<evidence type="ECO:0000256" key="2">
    <source>
        <dbReference type="ARBA" id="ARBA00012534"/>
    </source>
</evidence>
<gene>
    <name evidence="8" type="ORF">QWZ18_22930</name>
</gene>
<dbReference type="InterPro" id="IPR019734">
    <property type="entry name" value="TPR_rpt"/>
</dbReference>
<comment type="catalytic activity">
    <reaction evidence="1">
        <text>L-glutamyl-[protein] + S-adenosyl-L-methionine = [protein]-L-glutamate 5-O-methyl ester + S-adenosyl-L-homocysteine</text>
        <dbReference type="Rhea" id="RHEA:24452"/>
        <dbReference type="Rhea" id="RHEA-COMP:10208"/>
        <dbReference type="Rhea" id="RHEA-COMP:10311"/>
        <dbReference type="ChEBI" id="CHEBI:29973"/>
        <dbReference type="ChEBI" id="CHEBI:57856"/>
        <dbReference type="ChEBI" id="CHEBI:59789"/>
        <dbReference type="ChEBI" id="CHEBI:82795"/>
        <dbReference type="EC" id="2.1.1.80"/>
    </reaction>
</comment>
<dbReference type="SMART" id="SM00028">
    <property type="entry name" value="TPR"/>
    <property type="match status" value="2"/>
</dbReference>
<dbReference type="PRINTS" id="PR00996">
    <property type="entry name" value="CHERMTFRASE"/>
</dbReference>
<name>A0ABT8AVV4_9HYPH</name>
<dbReference type="InterPro" id="IPR011990">
    <property type="entry name" value="TPR-like_helical_dom_sf"/>
</dbReference>
<evidence type="ECO:0000256" key="5">
    <source>
        <dbReference type="ARBA" id="ARBA00022691"/>
    </source>
</evidence>
<evidence type="ECO:0000313" key="9">
    <source>
        <dbReference type="Proteomes" id="UP001244297"/>
    </source>
</evidence>
<dbReference type="PANTHER" id="PTHR24422:SF19">
    <property type="entry name" value="CHEMOTAXIS PROTEIN METHYLTRANSFERASE"/>
    <property type="match status" value="1"/>
</dbReference>
<dbReference type="SUPFAM" id="SSF53335">
    <property type="entry name" value="S-adenosyl-L-methionine-dependent methyltransferases"/>
    <property type="match status" value="1"/>
</dbReference>
<dbReference type="EMBL" id="JAUFPT010000077">
    <property type="protein sequence ID" value="MDN3573464.1"/>
    <property type="molecule type" value="Genomic_DNA"/>
</dbReference>
<dbReference type="Gene3D" id="1.10.155.10">
    <property type="entry name" value="Chemotaxis receptor methyltransferase CheR, N-terminal domain"/>
    <property type="match status" value="1"/>
</dbReference>
<dbReference type="PANTHER" id="PTHR24422">
    <property type="entry name" value="CHEMOTAXIS PROTEIN METHYLTRANSFERASE"/>
    <property type="match status" value="1"/>
</dbReference>
<dbReference type="EC" id="2.1.1.80" evidence="2"/>
<dbReference type="InterPro" id="IPR036804">
    <property type="entry name" value="CheR_N_sf"/>
</dbReference>
<organism evidence="8 9">
    <name type="scientific">Methylobacterium longum</name>
    <dbReference type="NCBI Taxonomy" id="767694"/>
    <lineage>
        <taxon>Bacteria</taxon>
        <taxon>Pseudomonadati</taxon>
        <taxon>Pseudomonadota</taxon>
        <taxon>Alphaproteobacteria</taxon>
        <taxon>Hyphomicrobiales</taxon>
        <taxon>Methylobacteriaceae</taxon>
        <taxon>Methylobacterium</taxon>
    </lineage>
</organism>
<keyword evidence="5" id="KW-0949">S-adenosyl-L-methionine</keyword>
<dbReference type="Gene3D" id="1.25.40.10">
    <property type="entry name" value="Tetratricopeptide repeat domain"/>
    <property type="match status" value="1"/>
</dbReference>
<dbReference type="InterPro" id="IPR022642">
    <property type="entry name" value="CheR_C"/>
</dbReference>
<comment type="caution">
    <text evidence="8">The sequence shown here is derived from an EMBL/GenBank/DDBJ whole genome shotgun (WGS) entry which is preliminary data.</text>
</comment>
<dbReference type="Pfam" id="PF01739">
    <property type="entry name" value="CheR"/>
    <property type="match status" value="1"/>
</dbReference>